<feature type="domain" description="GP-PDE" evidence="1">
    <location>
        <begin position="13"/>
        <end position="288"/>
    </location>
</feature>
<sequence length="296" mass="31045">MAGRPGPWATGRFDVEGHRGAKGLVVENTLESFAAAYDAGVTGVELDVRLTADGALVVWHDPVLLAGKCRPTGPDLVGARVADLTLAQLRTVDVGSQTLPGFPEQQAAPGARISTLDEVLAHGRERAPHVWWTVELKVDPTDPGESATRRDLLERVLASLHAAGLERQCLIHSFDWAVLELSARLAPDVLRSALVESTVTWVPGSPLTGSVRVGETHDDVCAGAAAVGAHVISPEHVLVDADLVARAHAAGLAVLPWTVNDPARMVELVEAGVDGIVSDYPDRALATVAGRTPVGA</sequence>
<evidence type="ECO:0000313" key="3">
    <source>
        <dbReference type="Proteomes" id="UP001500427"/>
    </source>
</evidence>
<dbReference type="PROSITE" id="PS51704">
    <property type="entry name" value="GP_PDE"/>
    <property type="match status" value="1"/>
</dbReference>
<dbReference type="InterPro" id="IPR030395">
    <property type="entry name" value="GP_PDE_dom"/>
</dbReference>
<dbReference type="SUPFAM" id="SSF51695">
    <property type="entry name" value="PLC-like phosphodiesterases"/>
    <property type="match status" value="1"/>
</dbReference>
<dbReference type="PANTHER" id="PTHR46211:SF14">
    <property type="entry name" value="GLYCEROPHOSPHODIESTER PHOSPHODIESTERASE"/>
    <property type="match status" value="1"/>
</dbReference>
<dbReference type="Pfam" id="PF03009">
    <property type="entry name" value="GDPD"/>
    <property type="match status" value="1"/>
</dbReference>
<dbReference type="Proteomes" id="UP001500427">
    <property type="component" value="Unassembled WGS sequence"/>
</dbReference>
<dbReference type="EMBL" id="BAABIW010000001">
    <property type="protein sequence ID" value="GAA5016020.1"/>
    <property type="molecule type" value="Genomic_DNA"/>
</dbReference>
<evidence type="ECO:0000259" key="1">
    <source>
        <dbReference type="PROSITE" id="PS51704"/>
    </source>
</evidence>
<dbReference type="PANTHER" id="PTHR46211">
    <property type="entry name" value="GLYCEROPHOSPHORYL DIESTER PHOSPHODIESTERASE"/>
    <property type="match status" value="1"/>
</dbReference>
<dbReference type="InterPro" id="IPR017946">
    <property type="entry name" value="PLC-like_Pdiesterase_TIM-brl"/>
</dbReference>
<keyword evidence="3" id="KW-1185">Reference proteome</keyword>
<organism evidence="2 3">
    <name type="scientific">Terrabacter aeriphilus</name>
    <dbReference type="NCBI Taxonomy" id="515662"/>
    <lineage>
        <taxon>Bacteria</taxon>
        <taxon>Bacillati</taxon>
        <taxon>Actinomycetota</taxon>
        <taxon>Actinomycetes</taxon>
        <taxon>Micrococcales</taxon>
        <taxon>Intrasporangiaceae</taxon>
        <taxon>Terrabacter</taxon>
    </lineage>
</organism>
<proteinExistence type="predicted"/>
<comment type="caution">
    <text evidence="2">The sequence shown here is derived from an EMBL/GenBank/DDBJ whole genome shotgun (WGS) entry which is preliminary data.</text>
</comment>
<evidence type="ECO:0000313" key="2">
    <source>
        <dbReference type="EMBL" id="GAA5016020.1"/>
    </source>
</evidence>
<name>A0ABP9IZU1_9MICO</name>
<accession>A0ABP9IZU1</accession>
<dbReference type="RefSeq" id="WP_345505472.1">
    <property type="nucleotide sequence ID" value="NZ_BAABIW010000001.1"/>
</dbReference>
<reference evidence="3" key="1">
    <citation type="journal article" date="2019" name="Int. J. Syst. Evol. Microbiol.">
        <title>The Global Catalogue of Microorganisms (GCM) 10K type strain sequencing project: providing services to taxonomists for standard genome sequencing and annotation.</title>
        <authorList>
            <consortium name="The Broad Institute Genomics Platform"/>
            <consortium name="The Broad Institute Genome Sequencing Center for Infectious Disease"/>
            <person name="Wu L."/>
            <person name="Ma J."/>
        </authorList>
    </citation>
    <scope>NUCLEOTIDE SEQUENCE [LARGE SCALE GENOMIC DNA]</scope>
    <source>
        <strain evidence="3">JCM 17687</strain>
    </source>
</reference>
<protein>
    <submittedName>
        <fullName evidence="2">Glycerophosphodiester phosphodiesterase family protein</fullName>
    </submittedName>
</protein>
<gene>
    <name evidence="2" type="ORF">GCM10023258_01180</name>
</gene>
<dbReference type="Gene3D" id="3.20.20.190">
    <property type="entry name" value="Phosphatidylinositol (PI) phosphodiesterase"/>
    <property type="match status" value="1"/>
</dbReference>